<evidence type="ECO:0000256" key="1">
    <source>
        <dbReference type="ARBA" id="ARBA00007626"/>
    </source>
</evidence>
<dbReference type="AlphaFoldDB" id="A0A9R1W5C0"/>
<sequence length="209" mass="24499">MSIAIGLLRIMEERGYIPNAITYNTFIDSLFNDEKPDDVLKLFKEMVFEKWILPDVVTYNCLIHGLCKYCRWDEVYKVTKEYRISPIVETYNILLDNLCKKRRYCDGREALFLEIQGNGIQPNEVTYNTMIQGYIWNKVYDDIELLVTEMQINHFSLHASTCNLTNKIHDESLPTTLLEKLRPKEFVEDPFPVEKMMPGISSLSPNLEK</sequence>
<accession>A0A9R1W5C0</accession>
<keyword evidence="2" id="KW-0677">Repeat</keyword>
<comment type="caution">
    <text evidence="4">The sequence shown here is derived from an EMBL/GenBank/DDBJ whole genome shotgun (WGS) entry which is preliminary data.</text>
</comment>
<comment type="similarity">
    <text evidence="1">Belongs to the PPR family. P subfamily.</text>
</comment>
<dbReference type="Proteomes" id="UP000235145">
    <property type="component" value="Unassembled WGS sequence"/>
</dbReference>
<protein>
    <recommendedName>
        <fullName evidence="6">Pentatricopeptide repeat-containing protein</fullName>
    </recommendedName>
</protein>
<dbReference type="PANTHER" id="PTHR46128">
    <property type="entry name" value="MITOCHONDRIAL GROUP I INTRON SPLICING FACTOR CCM1"/>
    <property type="match status" value="1"/>
</dbReference>
<feature type="repeat" description="PPR" evidence="3">
    <location>
        <begin position="19"/>
        <end position="53"/>
    </location>
</feature>
<dbReference type="EMBL" id="NBSK02000003">
    <property type="protein sequence ID" value="KAJ0218851.1"/>
    <property type="molecule type" value="Genomic_DNA"/>
</dbReference>
<dbReference type="PROSITE" id="PS51375">
    <property type="entry name" value="PPR"/>
    <property type="match status" value="2"/>
</dbReference>
<feature type="repeat" description="PPR" evidence="3">
    <location>
        <begin position="55"/>
        <end position="89"/>
    </location>
</feature>
<dbReference type="Pfam" id="PF13812">
    <property type="entry name" value="PPR_3"/>
    <property type="match status" value="1"/>
</dbReference>
<dbReference type="Pfam" id="PF12854">
    <property type="entry name" value="PPR_1"/>
    <property type="match status" value="1"/>
</dbReference>
<proteinExistence type="inferred from homology"/>
<evidence type="ECO:0000313" key="5">
    <source>
        <dbReference type="Proteomes" id="UP000235145"/>
    </source>
</evidence>
<keyword evidence="5" id="KW-1185">Reference proteome</keyword>
<dbReference type="NCBIfam" id="TIGR00756">
    <property type="entry name" value="PPR"/>
    <property type="match status" value="3"/>
</dbReference>
<dbReference type="InterPro" id="IPR050872">
    <property type="entry name" value="PPR_P_subfamily"/>
</dbReference>
<organism evidence="4 5">
    <name type="scientific">Lactuca sativa</name>
    <name type="common">Garden lettuce</name>
    <dbReference type="NCBI Taxonomy" id="4236"/>
    <lineage>
        <taxon>Eukaryota</taxon>
        <taxon>Viridiplantae</taxon>
        <taxon>Streptophyta</taxon>
        <taxon>Embryophyta</taxon>
        <taxon>Tracheophyta</taxon>
        <taxon>Spermatophyta</taxon>
        <taxon>Magnoliopsida</taxon>
        <taxon>eudicotyledons</taxon>
        <taxon>Gunneridae</taxon>
        <taxon>Pentapetalae</taxon>
        <taxon>asterids</taxon>
        <taxon>campanulids</taxon>
        <taxon>Asterales</taxon>
        <taxon>Asteraceae</taxon>
        <taxon>Cichorioideae</taxon>
        <taxon>Cichorieae</taxon>
        <taxon>Lactucinae</taxon>
        <taxon>Lactuca</taxon>
    </lineage>
</organism>
<evidence type="ECO:0000313" key="4">
    <source>
        <dbReference type="EMBL" id="KAJ0218851.1"/>
    </source>
</evidence>
<reference evidence="4 5" key="1">
    <citation type="journal article" date="2017" name="Nat. Commun.">
        <title>Genome assembly with in vitro proximity ligation data and whole-genome triplication in lettuce.</title>
        <authorList>
            <person name="Reyes-Chin-Wo S."/>
            <person name="Wang Z."/>
            <person name="Yang X."/>
            <person name="Kozik A."/>
            <person name="Arikit S."/>
            <person name="Song C."/>
            <person name="Xia L."/>
            <person name="Froenicke L."/>
            <person name="Lavelle D.O."/>
            <person name="Truco M.J."/>
            <person name="Xia R."/>
            <person name="Zhu S."/>
            <person name="Xu C."/>
            <person name="Xu H."/>
            <person name="Xu X."/>
            <person name="Cox K."/>
            <person name="Korf I."/>
            <person name="Meyers B.C."/>
            <person name="Michelmore R.W."/>
        </authorList>
    </citation>
    <scope>NUCLEOTIDE SEQUENCE [LARGE SCALE GENOMIC DNA]</scope>
    <source>
        <strain evidence="5">cv. Salinas</strain>
        <tissue evidence="4">Seedlings</tissue>
    </source>
</reference>
<evidence type="ECO:0008006" key="6">
    <source>
        <dbReference type="Google" id="ProtNLM"/>
    </source>
</evidence>
<dbReference type="InterPro" id="IPR002885">
    <property type="entry name" value="PPR_rpt"/>
</dbReference>
<gene>
    <name evidence="4" type="ORF">LSAT_V11C300150860</name>
</gene>
<dbReference type="PANTHER" id="PTHR46128:SF358">
    <property type="entry name" value="TETRATRICOPEPTIDE REPEAT (TPR)-LIKE SUPERFAMILY PROTEIN"/>
    <property type="match status" value="1"/>
</dbReference>
<evidence type="ECO:0000256" key="3">
    <source>
        <dbReference type="PROSITE-ProRule" id="PRU00708"/>
    </source>
</evidence>
<dbReference type="Pfam" id="PF13041">
    <property type="entry name" value="PPR_2"/>
    <property type="match status" value="1"/>
</dbReference>
<name>A0A9R1W5C0_LACSA</name>
<dbReference type="Gene3D" id="1.25.40.10">
    <property type="entry name" value="Tetratricopeptide repeat domain"/>
    <property type="match status" value="2"/>
</dbReference>
<dbReference type="InterPro" id="IPR011990">
    <property type="entry name" value="TPR-like_helical_dom_sf"/>
</dbReference>
<evidence type="ECO:0000256" key="2">
    <source>
        <dbReference type="ARBA" id="ARBA00022737"/>
    </source>
</evidence>